<evidence type="ECO:0000313" key="2">
    <source>
        <dbReference type="EMBL" id="MVO77331.1"/>
    </source>
</evidence>
<dbReference type="SUPFAM" id="SSF53901">
    <property type="entry name" value="Thiolase-like"/>
    <property type="match status" value="2"/>
</dbReference>
<comment type="caution">
    <text evidence="2">The sequence shown here is derived from an EMBL/GenBank/DDBJ whole genome shotgun (WGS) entry which is preliminary data.</text>
</comment>
<keyword evidence="3" id="KW-1185">Reference proteome</keyword>
<protein>
    <submittedName>
        <fullName evidence="2">Acetyl-CoA acetyltransferase</fullName>
    </submittedName>
</protein>
<dbReference type="EMBL" id="WQMS01000006">
    <property type="protein sequence ID" value="MVO77331.1"/>
    <property type="molecule type" value="Genomic_DNA"/>
</dbReference>
<reference evidence="2 3" key="1">
    <citation type="submission" date="2019-12" db="EMBL/GenBank/DDBJ databases">
        <authorList>
            <person name="Huq M.A."/>
        </authorList>
    </citation>
    <scope>NUCLEOTIDE SEQUENCE [LARGE SCALE GENOMIC DNA]</scope>
    <source>
        <strain evidence="2 3">MAH-20</strain>
    </source>
</reference>
<dbReference type="InterPro" id="IPR016039">
    <property type="entry name" value="Thiolase-like"/>
</dbReference>
<gene>
    <name evidence="2" type="ORF">GON01_05185</name>
</gene>
<feature type="domain" description="Thiolase-like protein type 1 additional C-terminal" evidence="1">
    <location>
        <begin position="418"/>
        <end position="461"/>
    </location>
</feature>
<accession>A0A6I4J178</accession>
<dbReference type="RefSeq" id="WP_157026277.1">
    <property type="nucleotide sequence ID" value="NZ_WQMS01000006.1"/>
</dbReference>
<evidence type="ECO:0000259" key="1">
    <source>
        <dbReference type="Pfam" id="PF18313"/>
    </source>
</evidence>
<proteinExistence type="predicted"/>
<name>A0A6I4J178_9SPHN</name>
<dbReference type="InterPro" id="IPR040771">
    <property type="entry name" value="TLP1_add_C"/>
</dbReference>
<dbReference type="PANTHER" id="PTHR42870">
    <property type="entry name" value="ACETYL-COA C-ACETYLTRANSFERASE"/>
    <property type="match status" value="1"/>
</dbReference>
<dbReference type="GO" id="GO:0016746">
    <property type="term" value="F:acyltransferase activity"/>
    <property type="evidence" value="ECO:0007669"/>
    <property type="project" value="InterPro"/>
</dbReference>
<dbReference type="Proteomes" id="UP000441389">
    <property type="component" value="Unassembled WGS sequence"/>
</dbReference>
<dbReference type="AlphaFoldDB" id="A0A6I4J178"/>
<organism evidence="2 3">
    <name type="scientific">Sphingomonas horti</name>
    <dbReference type="NCBI Taxonomy" id="2682842"/>
    <lineage>
        <taxon>Bacteria</taxon>
        <taxon>Pseudomonadati</taxon>
        <taxon>Pseudomonadota</taxon>
        <taxon>Alphaproteobacteria</taxon>
        <taxon>Sphingomonadales</taxon>
        <taxon>Sphingomonadaceae</taxon>
        <taxon>Sphingomonas</taxon>
    </lineage>
</organism>
<dbReference type="PANTHER" id="PTHR42870:SF1">
    <property type="entry name" value="NON-SPECIFIC LIPID-TRANSFER PROTEIN-LIKE 2"/>
    <property type="match status" value="1"/>
</dbReference>
<dbReference type="Pfam" id="PF18313">
    <property type="entry name" value="TLP1_add_C"/>
    <property type="match status" value="1"/>
</dbReference>
<dbReference type="Gene3D" id="3.40.47.10">
    <property type="match status" value="1"/>
</dbReference>
<sequence length="489" mass="50731">MSARTPVLIGGGQVTYRGPPLDSPELSPAGFAAEAARRALADAGVRPEQVDRIAAVRMTADNAAPGPSAFPRAVARRIGARPREAIYGHLGGQSPQAFVNECAEALHAGACDMALIVAAEATGLERAARRAGIALDWPEPADGDCDDRGPGDLRVHPVEARHGLYVPVIVYSLIEHALRARLGRSPEAHLRAMAALFAGFSRVAATNPHAQFPVARSAGFLATESAENYRVSDPYLKWLVAQDAVNQGAAVLMTTSARADALGIPQDKRVYLHGYAAMADVPLIERPDMGASRPLAIAARAALDMAGWTIGQVGLVDIYSCFPCAVSAACDALGLAAEDGARLTVTGGLPYFGGAGNGYSLFAIAEMIARLRARPGAKGMVTANGGFLSKQAVGLYAAAPPPDWRPAPTIAERLERVPVDAAPGGTGTIETFTIAHGKATPPRAIVIGRTASGARFAASGEAAGLLGCDPIGRKMRIETGEKISGFTVI</sequence>
<dbReference type="Gene3D" id="2.40.50.840">
    <property type="match status" value="1"/>
</dbReference>
<evidence type="ECO:0000313" key="3">
    <source>
        <dbReference type="Proteomes" id="UP000441389"/>
    </source>
</evidence>
<keyword evidence="2" id="KW-0808">Transferase</keyword>